<feature type="compositionally biased region" description="Polar residues" evidence="2">
    <location>
        <begin position="833"/>
        <end position="842"/>
    </location>
</feature>
<accession>A0A9P6VNZ9</accession>
<name>A0A9P6VNZ9_9HELO</name>
<comment type="caution">
    <text evidence="3">The sequence shown here is derived from an EMBL/GenBank/DDBJ whole genome shotgun (WGS) entry which is preliminary data.</text>
</comment>
<evidence type="ECO:0000313" key="4">
    <source>
        <dbReference type="Proteomes" id="UP000785200"/>
    </source>
</evidence>
<dbReference type="AlphaFoldDB" id="A0A9P6VNZ9"/>
<feature type="compositionally biased region" description="Basic and acidic residues" evidence="2">
    <location>
        <begin position="1014"/>
        <end position="1029"/>
    </location>
</feature>
<feature type="region of interest" description="Disordered" evidence="2">
    <location>
        <begin position="896"/>
        <end position="957"/>
    </location>
</feature>
<feature type="compositionally biased region" description="Low complexity" evidence="2">
    <location>
        <begin position="810"/>
        <end position="824"/>
    </location>
</feature>
<keyword evidence="4" id="KW-1185">Reference proteome</keyword>
<dbReference type="PANTHER" id="PTHR47766:SF1">
    <property type="entry name" value="PROTEIN EFR3"/>
    <property type="match status" value="1"/>
</dbReference>
<reference evidence="3" key="1">
    <citation type="submission" date="2019-07" db="EMBL/GenBank/DDBJ databases">
        <title>Hyphodiscus hymeniophilus genome sequencing and assembly.</title>
        <authorList>
            <person name="Kramer G."/>
            <person name="Nodwell J."/>
        </authorList>
    </citation>
    <scope>NUCLEOTIDE SEQUENCE</scope>
    <source>
        <strain evidence="3">ATCC 34498</strain>
    </source>
</reference>
<dbReference type="GO" id="GO:0072659">
    <property type="term" value="P:protein localization to plasma membrane"/>
    <property type="evidence" value="ECO:0007669"/>
    <property type="project" value="InterPro"/>
</dbReference>
<feature type="compositionally biased region" description="Basic and acidic residues" evidence="2">
    <location>
        <begin position="607"/>
        <end position="621"/>
    </location>
</feature>
<feature type="region of interest" description="Disordered" evidence="2">
    <location>
        <begin position="764"/>
        <end position="787"/>
    </location>
</feature>
<dbReference type="GO" id="GO:0005886">
    <property type="term" value="C:plasma membrane"/>
    <property type="evidence" value="ECO:0007669"/>
    <property type="project" value="TreeGrafter"/>
</dbReference>
<sequence length="1147" mass="126228">MHAIRQKCRPKHQVLILKCYPRTTKGAVDVKPNSSELSYLLYYATTRRSKVQKVGAFLEKKTASDVWRARIGNVQVTLQILAALIEKAPRDLPLYAPYVLKILNIILRSRDITMVESSIPTFEAFCEHHDGASLSADQEYLHQYEEIVHIYASFASTRPPSSKTPISAPVAMRWRGVGLRAIKSVASADALASVAGRQLDVTVPILLENLWTVDEDFLNILEHRMQLEEKVDKEKLLKRRTSVATVRTVDNSTETNTLTLSETTADADKLAEEDTGVLALQCLKEIFVVNNRPQIHGATHATLKFISERITEHEPVMKVDSKDGKCRGWATRVFELIARWTPVQDRYVILVTAMDTLIRSPLVEANLQQQYVLATMIDSLLKSDINLIGLSVMDVLLGLIQHVLRVLQLSGAAPHLQQDNGGAVEIKHPSPPASIPDGIVEISVVPTDLRRDLLTRLQECIGDLATHVYYTDQISDMVSALLLRLKPSQLSGISTAAAAIENPTAAANALTEVGDMTEDPNTDGFFSFDTAKVKALEAIKSIIIVASHRKSMTGVGSLGRSRVPLKVWEGTQWLLRDPDGNVRKAYVDALLTWLDLEMTKSDRIVVQDKPKGSGRTLRDDPNTNLSKRAVSNASHRDRPVKSSRTTFLQLLHLAIYENALQYLDNEPDIVLLHLLLTNLVENLGVNAVKDGLPMIFRLQEDILELETPISKIRIGSLCHGYFWTLSEHFDFDTSPTGRAVHGEIHRRMQKRFWIDRIRMPPLKLDQIGTPGQAKPQQALPHEEVESESLRPFDDRFQMVKLISLSYAESVTTPPGSAPTSPGRSFTHPILSTEAPSTENQHTIPEKVKDQMMSEWSRESVIAIVQESSKTVSLNGSRAGTNATGHRNFLAVNGNLANREGTSSGQASPQGHHHHNHKSRPNSTYGLVGGLGSLQKLRQGSGHSPSPASESSHNSVTRVDQLKRILSGQQSVLPGSRGVAHSDASSESMVSYDFTASEASFNPAQQNVPLMERSVSLREPRDRSRSKSQDRAAAPGEYSRPLTSHPVLSASDENVSNGKGLDAVTPIPPVPPIPTALTNDSVITQEHADKDTLQKGRSVQRSTKSRGGPNPQSMVWGEQGGAVVDLESLLEGIQGDGEQKGAVAKPPY</sequence>
<feature type="compositionally biased region" description="Low complexity" evidence="2">
    <location>
        <begin position="939"/>
        <end position="954"/>
    </location>
</feature>
<feature type="compositionally biased region" description="Polar residues" evidence="2">
    <location>
        <begin position="899"/>
        <end position="908"/>
    </location>
</feature>
<feature type="compositionally biased region" description="Polar residues" evidence="2">
    <location>
        <begin position="622"/>
        <end position="633"/>
    </location>
</feature>
<dbReference type="InterPro" id="IPR039786">
    <property type="entry name" value="EFR3"/>
</dbReference>
<feature type="region of interest" description="Disordered" evidence="2">
    <location>
        <begin position="810"/>
        <end position="843"/>
    </location>
</feature>
<feature type="region of interest" description="Disordered" evidence="2">
    <location>
        <begin position="1002"/>
        <end position="1119"/>
    </location>
</feature>
<feature type="region of interest" description="Disordered" evidence="2">
    <location>
        <begin position="607"/>
        <end position="638"/>
    </location>
</feature>
<protein>
    <submittedName>
        <fullName evidence="3">Efr3</fullName>
    </submittedName>
</protein>
<evidence type="ECO:0000313" key="3">
    <source>
        <dbReference type="EMBL" id="KAG0651545.1"/>
    </source>
</evidence>
<dbReference type="OrthoDB" id="19232at2759"/>
<comment type="similarity">
    <text evidence="1">Belongs to the EFR3 family.</text>
</comment>
<dbReference type="Pfam" id="PF21072">
    <property type="entry name" value="EFR3"/>
    <property type="match status" value="1"/>
</dbReference>
<dbReference type="InterPro" id="IPR049150">
    <property type="entry name" value="EFR3_HEAT-like_rpt"/>
</dbReference>
<evidence type="ECO:0000256" key="2">
    <source>
        <dbReference type="SAM" id="MobiDB-lite"/>
    </source>
</evidence>
<proteinExistence type="inferred from homology"/>
<dbReference type="PANTHER" id="PTHR47766">
    <property type="entry name" value="PROTEIN EFR3"/>
    <property type="match status" value="1"/>
</dbReference>
<gene>
    <name evidence="3" type="ORF">D0Z07_1596</name>
</gene>
<organism evidence="3 4">
    <name type="scientific">Hyphodiscus hymeniophilus</name>
    <dbReference type="NCBI Taxonomy" id="353542"/>
    <lineage>
        <taxon>Eukaryota</taxon>
        <taxon>Fungi</taxon>
        <taxon>Dikarya</taxon>
        <taxon>Ascomycota</taxon>
        <taxon>Pezizomycotina</taxon>
        <taxon>Leotiomycetes</taxon>
        <taxon>Helotiales</taxon>
        <taxon>Hyphodiscaceae</taxon>
        <taxon>Hyphodiscus</taxon>
    </lineage>
</organism>
<dbReference type="Proteomes" id="UP000785200">
    <property type="component" value="Unassembled WGS sequence"/>
</dbReference>
<dbReference type="EMBL" id="VNKQ01000004">
    <property type="protein sequence ID" value="KAG0651545.1"/>
    <property type="molecule type" value="Genomic_DNA"/>
</dbReference>
<feature type="compositionally biased region" description="Basic residues" evidence="2">
    <location>
        <begin position="910"/>
        <end position="919"/>
    </location>
</feature>
<evidence type="ECO:0000256" key="1">
    <source>
        <dbReference type="ARBA" id="ARBA00010216"/>
    </source>
</evidence>